<protein>
    <submittedName>
        <fullName evidence="2">Uncharacterized protein</fullName>
    </submittedName>
</protein>
<accession>A0ABP7ENN8</accession>
<dbReference type="RefSeq" id="WP_344965815.1">
    <property type="nucleotide sequence ID" value="NZ_BAABDS010000046.1"/>
</dbReference>
<feature type="region of interest" description="Disordered" evidence="1">
    <location>
        <begin position="1"/>
        <end position="21"/>
    </location>
</feature>
<gene>
    <name evidence="2" type="ORF">GCM10022421_32450</name>
</gene>
<reference evidence="3" key="1">
    <citation type="journal article" date="2019" name="Int. J. Syst. Evol. Microbiol.">
        <title>The Global Catalogue of Microorganisms (GCM) 10K type strain sequencing project: providing services to taxonomists for standard genome sequencing and annotation.</title>
        <authorList>
            <consortium name="The Broad Institute Genomics Platform"/>
            <consortium name="The Broad Institute Genome Sequencing Center for Infectious Disease"/>
            <person name="Wu L."/>
            <person name="Ma J."/>
        </authorList>
    </citation>
    <scope>NUCLEOTIDE SEQUENCE [LARGE SCALE GENOMIC DNA]</scope>
    <source>
        <strain evidence="3">JCM 17329</strain>
    </source>
</reference>
<evidence type="ECO:0000313" key="2">
    <source>
        <dbReference type="EMBL" id="GAA3721344.1"/>
    </source>
</evidence>
<dbReference type="EMBL" id="BAABDS010000046">
    <property type="protein sequence ID" value="GAA3721344.1"/>
    <property type="molecule type" value="Genomic_DNA"/>
</dbReference>
<keyword evidence="3" id="KW-1185">Reference proteome</keyword>
<evidence type="ECO:0000313" key="3">
    <source>
        <dbReference type="Proteomes" id="UP001501479"/>
    </source>
</evidence>
<comment type="caution">
    <text evidence="2">The sequence shown here is derived from an EMBL/GenBank/DDBJ whole genome shotgun (WGS) entry which is preliminary data.</text>
</comment>
<sequence>MDKQKTEWPDEKHIESVGQNGGTLEDEGKVLMGELMALADIRQVIGDPHGKLTQDEVVERVRGLAVECEQHHVSIIELNEKIRSVLTQRDELAAQNSRLLSLLNEHFVEWEKDSGEWNEFDWHDRVAVAIAEKPAASLAEIRIAAVNGFADKVWKQVMRHYRTIKVFPLTMANQYEERTRQEIQHEE</sequence>
<organism evidence="2 3">
    <name type="scientific">Oceanisphaera sediminis</name>
    <dbReference type="NCBI Taxonomy" id="981381"/>
    <lineage>
        <taxon>Bacteria</taxon>
        <taxon>Pseudomonadati</taxon>
        <taxon>Pseudomonadota</taxon>
        <taxon>Gammaproteobacteria</taxon>
        <taxon>Aeromonadales</taxon>
        <taxon>Aeromonadaceae</taxon>
        <taxon>Oceanisphaera</taxon>
    </lineage>
</organism>
<evidence type="ECO:0000256" key="1">
    <source>
        <dbReference type="SAM" id="MobiDB-lite"/>
    </source>
</evidence>
<dbReference type="Proteomes" id="UP001501479">
    <property type="component" value="Unassembled WGS sequence"/>
</dbReference>
<feature type="compositionally biased region" description="Basic and acidic residues" evidence="1">
    <location>
        <begin position="1"/>
        <end position="15"/>
    </location>
</feature>
<proteinExistence type="predicted"/>
<name>A0ABP7ENN8_9GAMM</name>